<reference evidence="2 3" key="1">
    <citation type="journal article" date="2015" name="Microbiome">
        <title>Genomic resolution of linkages in carbon, nitrogen, and sulfur cycling among widespread estuary sediment bacteria.</title>
        <authorList>
            <person name="Baker B.J."/>
            <person name="Lazar C.S."/>
            <person name="Teske A.P."/>
            <person name="Dick G.J."/>
        </authorList>
    </citation>
    <scope>NUCLEOTIDE SEQUENCE [LARGE SCALE GENOMIC DNA]</scope>
    <source>
        <strain evidence="2">SM23_40</strain>
    </source>
</reference>
<evidence type="ECO:0000256" key="1">
    <source>
        <dbReference type="SAM" id="SignalP"/>
    </source>
</evidence>
<dbReference type="Pfam" id="PF12779">
    <property type="entry name" value="WXXGXW"/>
    <property type="match status" value="2"/>
</dbReference>
<dbReference type="AlphaFoldDB" id="A0A0S8G9B8"/>
<dbReference type="PROSITE" id="PS51257">
    <property type="entry name" value="PROKAR_LIPOPROTEIN"/>
    <property type="match status" value="1"/>
</dbReference>
<comment type="caution">
    <text evidence="2">The sequence shown here is derived from an EMBL/GenBank/DDBJ whole genome shotgun (WGS) entry which is preliminary data.</text>
</comment>
<feature type="signal peptide" evidence="1">
    <location>
        <begin position="1"/>
        <end position="20"/>
    </location>
</feature>
<gene>
    <name evidence="2" type="ORF">AMJ82_06135</name>
</gene>
<proteinExistence type="predicted"/>
<protein>
    <recommendedName>
        <fullName evidence="4">YXWGXW repeat-containing protein</fullName>
    </recommendedName>
</protein>
<accession>A0A0S8G9B8</accession>
<evidence type="ECO:0000313" key="2">
    <source>
        <dbReference type="EMBL" id="KPK69201.1"/>
    </source>
</evidence>
<evidence type="ECO:0008006" key="4">
    <source>
        <dbReference type="Google" id="ProtNLM"/>
    </source>
</evidence>
<feature type="chain" id="PRO_5006646770" description="YXWGXW repeat-containing protein" evidence="1">
    <location>
        <begin position="21"/>
        <end position="116"/>
    </location>
</feature>
<dbReference type="Proteomes" id="UP000051717">
    <property type="component" value="Unassembled WGS sequence"/>
</dbReference>
<dbReference type="EMBL" id="LJUI01000044">
    <property type="protein sequence ID" value="KPK69201.1"/>
    <property type="molecule type" value="Genomic_DNA"/>
</dbReference>
<sequence length="116" mass="13028">MRTVCCLGLAILLAAALVLATGGCAPRPARMVVVTQPSTSVEVVYVQKAPPGPRAEVKPPRPTRKAVWVPGYWRWDGNSYVWVQGHWEKKPRGSAWVPGHWDKKPRGWVWVPGHWR</sequence>
<evidence type="ECO:0000313" key="3">
    <source>
        <dbReference type="Proteomes" id="UP000051717"/>
    </source>
</evidence>
<organism evidence="2 3">
    <name type="scientific">candidate division TA06 bacterium SM23_40</name>
    <dbReference type="NCBI Taxonomy" id="1703774"/>
    <lineage>
        <taxon>Bacteria</taxon>
        <taxon>Bacteria division TA06</taxon>
    </lineage>
</organism>
<keyword evidence="1" id="KW-0732">Signal</keyword>
<dbReference type="InterPro" id="IPR024447">
    <property type="entry name" value="YXWGXW_rpt"/>
</dbReference>
<name>A0A0S8G9B8_UNCT6</name>